<dbReference type="Proteomes" id="UP000317180">
    <property type="component" value="Unassembled WGS sequence"/>
</dbReference>
<dbReference type="RefSeq" id="WP_026558163.1">
    <property type="nucleotide sequence ID" value="NZ_BJOD01000029.1"/>
</dbReference>
<evidence type="ECO:0000313" key="3">
    <source>
        <dbReference type="Proteomes" id="UP000276178"/>
    </source>
</evidence>
<dbReference type="AlphaFoldDB" id="A0A3M8AH80"/>
<accession>A0A3M8AH80</accession>
<evidence type="ECO:0000313" key="4">
    <source>
        <dbReference type="Proteomes" id="UP000317180"/>
    </source>
</evidence>
<gene>
    <name evidence="1" type="ORF">BAG01nite_29470</name>
    <name evidence="2" type="ORF">EB820_21235</name>
</gene>
<comment type="caution">
    <text evidence="2">The sequence shown here is derived from an EMBL/GenBank/DDBJ whole genome shotgun (WGS) entry which is preliminary data.</text>
</comment>
<dbReference type="Proteomes" id="UP000276178">
    <property type="component" value="Unassembled WGS sequence"/>
</dbReference>
<reference evidence="1 4" key="2">
    <citation type="submission" date="2019-06" db="EMBL/GenBank/DDBJ databases">
        <title>Whole genome shotgun sequence of Brevibacillus agri NBRC 15538.</title>
        <authorList>
            <person name="Hosoyama A."/>
            <person name="Uohara A."/>
            <person name="Ohji S."/>
            <person name="Ichikawa N."/>
        </authorList>
    </citation>
    <scope>NUCLEOTIDE SEQUENCE [LARGE SCALE GENOMIC DNA]</scope>
    <source>
        <strain evidence="1 4">NBRC 15538</strain>
    </source>
</reference>
<protein>
    <submittedName>
        <fullName evidence="2">Uncharacterized protein</fullName>
    </submittedName>
</protein>
<evidence type="ECO:0000313" key="1">
    <source>
        <dbReference type="EMBL" id="GED26845.1"/>
    </source>
</evidence>
<keyword evidence="4" id="KW-1185">Reference proteome</keyword>
<organism evidence="2 3">
    <name type="scientific">Brevibacillus agri</name>
    <dbReference type="NCBI Taxonomy" id="51101"/>
    <lineage>
        <taxon>Bacteria</taxon>
        <taxon>Bacillati</taxon>
        <taxon>Bacillota</taxon>
        <taxon>Bacilli</taxon>
        <taxon>Bacillales</taxon>
        <taxon>Paenibacillaceae</taxon>
        <taxon>Brevibacillus</taxon>
    </lineage>
</organism>
<dbReference type="GeneID" id="82810303"/>
<proteinExistence type="predicted"/>
<evidence type="ECO:0000313" key="2">
    <source>
        <dbReference type="EMBL" id="RNB50533.1"/>
    </source>
</evidence>
<dbReference type="EMBL" id="BJOD01000029">
    <property type="protein sequence ID" value="GED26845.1"/>
    <property type="molecule type" value="Genomic_DNA"/>
</dbReference>
<dbReference type="EMBL" id="RHHN01000068">
    <property type="protein sequence ID" value="RNB50533.1"/>
    <property type="molecule type" value="Genomic_DNA"/>
</dbReference>
<reference evidence="2 3" key="1">
    <citation type="submission" date="2018-10" db="EMBL/GenBank/DDBJ databases">
        <title>Phylogenomics of Brevibacillus.</title>
        <authorList>
            <person name="Dunlap C."/>
        </authorList>
    </citation>
    <scope>NUCLEOTIDE SEQUENCE [LARGE SCALE GENOMIC DNA]</scope>
    <source>
        <strain evidence="2 3">NRRL NRS 1219</strain>
    </source>
</reference>
<name>A0A3M8AH80_9BACL</name>
<sequence>MDATNSDRDTDFVYLPNFFAGCSLNGVSTNWSGEIKVTAINRNVTTDNLKLEYRVKELPISLKSIEVNLSEELGLNKTIKYHNPYQYSDTVYLMTLDGGEMDAWVLPVWKLRSKLSNAYVTIIWDDTKGIEHTETIKLK</sequence>